<keyword evidence="5 7" id="KW-1133">Transmembrane helix</keyword>
<feature type="transmembrane region" description="Helical" evidence="7">
    <location>
        <begin position="243"/>
        <end position="261"/>
    </location>
</feature>
<gene>
    <name evidence="9" type="ORF">DIT97_08655</name>
</gene>
<dbReference type="EMBL" id="DQAY01000053">
    <property type="protein sequence ID" value="HCO23112.1"/>
    <property type="molecule type" value="Genomic_DNA"/>
</dbReference>
<dbReference type="PANTHER" id="PTHR30012:SF0">
    <property type="entry name" value="TYPE II SECRETION SYSTEM PROTEIN F-RELATED"/>
    <property type="match status" value="1"/>
</dbReference>
<dbReference type="InterPro" id="IPR018076">
    <property type="entry name" value="T2SS_GspF_dom"/>
</dbReference>
<comment type="subcellular location">
    <subcellularLocation>
        <location evidence="1">Cell membrane</location>
        <topology evidence="1">Multi-pass membrane protein</topology>
    </subcellularLocation>
</comment>
<dbReference type="GO" id="GO:0005886">
    <property type="term" value="C:plasma membrane"/>
    <property type="evidence" value="ECO:0007669"/>
    <property type="project" value="UniProtKB-SubCell"/>
</dbReference>
<evidence type="ECO:0000313" key="10">
    <source>
        <dbReference type="Proteomes" id="UP000263642"/>
    </source>
</evidence>
<reference evidence="9 10" key="1">
    <citation type="journal article" date="2018" name="Nat. Biotechnol.">
        <title>A standardized bacterial taxonomy based on genome phylogeny substantially revises the tree of life.</title>
        <authorList>
            <person name="Parks D.H."/>
            <person name="Chuvochina M."/>
            <person name="Waite D.W."/>
            <person name="Rinke C."/>
            <person name="Skarshewski A."/>
            <person name="Chaumeil P.A."/>
            <person name="Hugenholtz P."/>
        </authorList>
    </citation>
    <scope>NUCLEOTIDE SEQUENCE [LARGE SCALE GENOMIC DNA]</scope>
    <source>
        <strain evidence="9">UBA9375</strain>
    </source>
</reference>
<evidence type="ECO:0000313" key="9">
    <source>
        <dbReference type="EMBL" id="HCO23112.1"/>
    </source>
</evidence>
<dbReference type="PANTHER" id="PTHR30012">
    <property type="entry name" value="GENERAL SECRETION PATHWAY PROTEIN"/>
    <property type="match status" value="1"/>
</dbReference>
<proteinExistence type="inferred from homology"/>
<protein>
    <recommendedName>
        <fullName evidence="8">Type II secretion system protein GspF domain-containing protein</fullName>
    </recommendedName>
</protein>
<dbReference type="InterPro" id="IPR042094">
    <property type="entry name" value="T2SS_GspF_sf"/>
</dbReference>
<accession>A0A3D3R4V5</accession>
<evidence type="ECO:0000256" key="1">
    <source>
        <dbReference type="ARBA" id="ARBA00004651"/>
    </source>
</evidence>
<keyword evidence="3" id="KW-1003">Cell membrane</keyword>
<dbReference type="AlphaFoldDB" id="A0A3D3R4V5"/>
<evidence type="ECO:0000256" key="6">
    <source>
        <dbReference type="ARBA" id="ARBA00023136"/>
    </source>
</evidence>
<evidence type="ECO:0000256" key="3">
    <source>
        <dbReference type="ARBA" id="ARBA00022475"/>
    </source>
</evidence>
<dbReference type="Gene3D" id="1.20.81.30">
    <property type="entry name" value="Type II secretion system (T2SS), domain F"/>
    <property type="match status" value="2"/>
</dbReference>
<dbReference type="Proteomes" id="UP000263642">
    <property type="component" value="Unassembled WGS sequence"/>
</dbReference>
<dbReference type="InterPro" id="IPR003004">
    <property type="entry name" value="GspF/PilC"/>
</dbReference>
<evidence type="ECO:0000256" key="2">
    <source>
        <dbReference type="ARBA" id="ARBA00005745"/>
    </source>
</evidence>
<feature type="transmembrane region" description="Helical" evidence="7">
    <location>
        <begin position="385"/>
        <end position="410"/>
    </location>
</feature>
<evidence type="ECO:0000256" key="5">
    <source>
        <dbReference type="ARBA" id="ARBA00022989"/>
    </source>
</evidence>
<name>A0A3D3R4V5_9PLAN</name>
<dbReference type="Pfam" id="PF00482">
    <property type="entry name" value="T2SSF"/>
    <property type="match status" value="2"/>
</dbReference>
<evidence type="ECO:0000256" key="4">
    <source>
        <dbReference type="ARBA" id="ARBA00022692"/>
    </source>
</evidence>
<organism evidence="9 10">
    <name type="scientific">Gimesia maris</name>
    <dbReference type="NCBI Taxonomy" id="122"/>
    <lineage>
        <taxon>Bacteria</taxon>
        <taxon>Pseudomonadati</taxon>
        <taxon>Planctomycetota</taxon>
        <taxon>Planctomycetia</taxon>
        <taxon>Planctomycetales</taxon>
        <taxon>Planctomycetaceae</taxon>
        <taxon>Gimesia</taxon>
    </lineage>
</organism>
<comment type="similarity">
    <text evidence="2">Belongs to the GSP F family.</text>
</comment>
<sequence length="420" mass="47373">MNRYSYTCLDKEGQKLQGVIDAENDESARIKLMEQGLKILRVDLLSSENDVDTRDSEHWEIEEFAEEQLSDFGKAAWSEESEFVSTLPKVSQPEIDGIPLSACLLTLAEETNSRQLSRIFQNIANDLEQGVIPEHSFDRHLKSIPHHLESLILAGAQTKHLESIIEDYIECQRYLKQSRHKILISLFYSGVLIAVSFLLFYFLMVKVVANFKSIFEGFGTELPSLTVLAFHISDVFSEYGLQMLGWFLLISIGIWFSFDLFRLQSTRRRVINKIPVFGGILCNTSNAQFCRMLATMTEAKINLPDAIELSAKTTKDPNLIAGCQLLKSRAKEGLSLSQASSGISQFSKGFVHIFRWQDRPDIFIDSLRASSNIFQAKANMKTSSLVFMLQPIVLAGILIIVSFPIGAIYLPLIKLLNDLS</sequence>
<keyword evidence="4 7" id="KW-0812">Transmembrane</keyword>
<comment type="caution">
    <text evidence="9">The sequence shown here is derived from an EMBL/GenBank/DDBJ whole genome shotgun (WGS) entry which is preliminary data.</text>
</comment>
<feature type="domain" description="Type II secretion system protein GspF" evidence="8">
    <location>
        <begin position="97"/>
        <end position="208"/>
    </location>
</feature>
<feature type="domain" description="Type II secretion system protein GspF" evidence="8">
    <location>
        <begin position="289"/>
        <end position="411"/>
    </location>
</feature>
<evidence type="ECO:0000256" key="7">
    <source>
        <dbReference type="SAM" id="Phobius"/>
    </source>
</evidence>
<feature type="transmembrane region" description="Helical" evidence="7">
    <location>
        <begin position="182"/>
        <end position="203"/>
    </location>
</feature>
<evidence type="ECO:0000259" key="8">
    <source>
        <dbReference type="Pfam" id="PF00482"/>
    </source>
</evidence>
<keyword evidence="6 7" id="KW-0472">Membrane</keyword>